<dbReference type="InterPro" id="IPR029052">
    <property type="entry name" value="Metallo-depent_PP-like"/>
</dbReference>
<dbReference type="GO" id="GO:0016787">
    <property type="term" value="F:hydrolase activity"/>
    <property type="evidence" value="ECO:0007669"/>
    <property type="project" value="UniProtKB-KW"/>
</dbReference>
<evidence type="ECO:0000313" key="6">
    <source>
        <dbReference type="EMBL" id="TXK64314.1"/>
    </source>
</evidence>
<sequence length="285" mass="31605">MSVLLQVSDPHFGTQVDEVVEALVAFAKDKRPDVLMLSGDITQRARREQFLAARAFCDRLGIGVELAVPGNHDIALFDVFTRVVAPYRHYRESFGNDLEPVLDTPDLLVIGVNCTRPWRHKHGEISKAQIRRISDRLARAGTGQLRVVVTHQPVDVPTGSDENNLVRGHADAVHAWVEAGADILMGGHIHLPFIRPLAQRYPELRRAAWCVQGGTAVSHRVRADRPNSVNLVTHVANSGQAVVERWDFAGEGGFECGERVELVLDRSTNHGSDRTRQGAYRESHS</sequence>
<keyword evidence="2" id="KW-0378">Hydrolase</keyword>
<dbReference type="RefSeq" id="WP_147891126.1">
    <property type="nucleotide sequence ID" value="NZ_VRTS01000003.1"/>
</dbReference>
<dbReference type="PANTHER" id="PTHR42988:SF2">
    <property type="entry name" value="CYCLIC NUCLEOTIDE PHOSPHODIESTERASE CBUA0032-RELATED"/>
    <property type="match status" value="1"/>
</dbReference>
<keyword evidence="3" id="KW-0408">Iron</keyword>
<dbReference type="AlphaFoldDB" id="A0A5C8KWX0"/>
<comment type="similarity">
    <text evidence="4">Belongs to the cyclic nucleotide phosphodiesterase class-III family.</text>
</comment>
<organism evidence="6 7">
    <name type="scientific">Alkalisalibacterium limincola</name>
    <dbReference type="NCBI Taxonomy" id="2699169"/>
    <lineage>
        <taxon>Bacteria</taxon>
        <taxon>Pseudomonadati</taxon>
        <taxon>Pseudomonadota</taxon>
        <taxon>Gammaproteobacteria</taxon>
        <taxon>Lysobacterales</taxon>
        <taxon>Lysobacteraceae</taxon>
        <taxon>Alkalisalibacterium</taxon>
    </lineage>
</organism>
<keyword evidence="1" id="KW-0479">Metal-binding</keyword>
<dbReference type="EMBL" id="VRTS01000003">
    <property type="protein sequence ID" value="TXK64314.1"/>
    <property type="molecule type" value="Genomic_DNA"/>
</dbReference>
<dbReference type="InterPro" id="IPR004843">
    <property type="entry name" value="Calcineurin-like_PHP"/>
</dbReference>
<gene>
    <name evidence="6" type="ORF">FU658_05265</name>
</gene>
<evidence type="ECO:0000259" key="5">
    <source>
        <dbReference type="Pfam" id="PF00149"/>
    </source>
</evidence>
<evidence type="ECO:0000256" key="2">
    <source>
        <dbReference type="ARBA" id="ARBA00022801"/>
    </source>
</evidence>
<feature type="domain" description="Calcineurin-like phosphoesterase" evidence="5">
    <location>
        <begin position="4"/>
        <end position="191"/>
    </location>
</feature>
<dbReference type="Pfam" id="PF00149">
    <property type="entry name" value="Metallophos"/>
    <property type="match status" value="1"/>
</dbReference>
<name>A0A5C8KWX0_9GAMM</name>
<comment type="caution">
    <text evidence="6">The sequence shown here is derived from an EMBL/GenBank/DDBJ whole genome shotgun (WGS) entry which is preliminary data.</text>
</comment>
<dbReference type="PANTHER" id="PTHR42988">
    <property type="entry name" value="PHOSPHOHYDROLASE"/>
    <property type="match status" value="1"/>
</dbReference>
<evidence type="ECO:0000313" key="7">
    <source>
        <dbReference type="Proteomes" id="UP000321248"/>
    </source>
</evidence>
<accession>A0A5C8KWX0</accession>
<evidence type="ECO:0000256" key="1">
    <source>
        <dbReference type="ARBA" id="ARBA00022723"/>
    </source>
</evidence>
<protein>
    <submittedName>
        <fullName evidence="6">Metallophosphoesterase</fullName>
    </submittedName>
</protein>
<reference evidence="6 7" key="1">
    <citation type="submission" date="2019-08" db="EMBL/GenBank/DDBJ databases">
        <authorList>
            <person name="Karlyshev A.V."/>
        </authorList>
    </citation>
    <scope>NUCLEOTIDE SEQUENCE [LARGE SCALE GENOMIC DNA]</scope>
    <source>
        <strain evidence="6 7">Alg18-2.2</strain>
    </source>
</reference>
<evidence type="ECO:0000256" key="3">
    <source>
        <dbReference type="ARBA" id="ARBA00023004"/>
    </source>
</evidence>
<dbReference type="OrthoDB" id="9811542at2"/>
<dbReference type="Proteomes" id="UP000321248">
    <property type="component" value="Unassembled WGS sequence"/>
</dbReference>
<dbReference type="InterPro" id="IPR050884">
    <property type="entry name" value="CNP_phosphodiesterase-III"/>
</dbReference>
<dbReference type="GO" id="GO:0046872">
    <property type="term" value="F:metal ion binding"/>
    <property type="evidence" value="ECO:0007669"/>
    <property type="project" value="UniProtKB-KW"/>
</dbReference>
<dbReference type="SUPFAM" id="SSF56300">
    <property type="entry name" value="Metallo-dependent phosphatases"/>
    <property type="match status" value="1"/>
</dbReference>
<dbReference type="Gene3D" id="3.60.21.10">
    <property type="match status" value="1"/>
</dbReference>
<proteinExistence type="inferred from homology"/>
<evidence type="ECO:0000256" key="4">
    <source>
        <dbReference type="ARBA" id="ARBA00025742"/>
    </source>
</evidence>
<keyword evidence="7" id="KW-1185">Reference proteome</keyword>